<comment type="pathway">
    <text evidence="2 10">Carbohydrate degradation; glycolysis; pyruvate from D-glyceraldehyde 3-phosphate: step 2/5.</text>
</comment>
<feature type="binding site" evidence="10">
    <location>
        <position position="122"/>
    </location>
    <ligand>
        <name>substrate</name>
    </ligand>
</feature>
<dbReference type="PANTHER" id="PTHR11406">
    <property type="entry name" value="PHOSPHOGLYCERATE KINASE"/>
    <property type="match status" value="1"/>
</dbReference>
<keyword evidence="6 10" id="KW-0547">Nucleotide-binding</keyword>
<dbReference type="InterPro" id="IPR036043">
    <property type="entry name" value="Phosphoglycerate_kinase_sf"/>
</dbReference>
<dbReference type="Pfam" id="PF00162">
    <property type="entry name" value="PGK"/>
    <property type="match status" value="1"/>
</dbReference>
<dbReference type="SUPFAM" id="SSF53748">
    <property type="entry name" value="Phosphoglycerate kinase"/>
    <property type="match status" value="1"/>
</dbReference>
<evidence type="ECO:0000256" key="2">
    <source>
        <dbReference type="ARBA" id="ARBA00004838"/>
    </source>
</evidence>
<keyword evidence="7 10" id="KW-0418">Kinase</keyword>
<feature type="binding site" evidence="10">
    <location>
        <begin position="360"/>
        <end position="363"/>
    </location>
    <ligand>
        <name>ATP</name>
        <dbReference type="ChEBI" id="CHEBI:30616"/>
    </ligand>
</feature>
<name>A0ABV8L996_9NOCA</name>
<comment type="similarity">
    <text evidence="10 11">Belongs to the phosphoglycerate kinase family.</text>
</comment>
<feature type="binding site" evidence="10">
    <location>
        <position position="331"/>
    </location>
    <ligand>
        <name>ATP</name>
        <dbReference type="ChEBI" id="CHEBI:30616"/>
    </ligand>
</feature>
<dbReference type="EMBL" id="JBHSBA010000007">
    <property type="protein sequence ID" value="MFC4126954.1"/>
    <property type="molecule type" value="Genomic_DNA"/>
</dbReference>
<evidence type="ECO:0000256" key="6">
    <source>
        <dbReference type="ARBA" id="ARBA00022741"/>
    </source>
</evidence>
<accession>A0ABV8L996</accession>
<dbReference type="RefSeq" id="WP_378551945.1">
    <property type="nucleotide sequence ID" value="NZ_JBHSBA010000007.1"/>
</dbReference>
<keyword evidence="13" id="KW-1185">Reference proteome</keyword>
<evidence type="ECO:0000256" key="8">
    <source>
        <dbReference type="ARBA" id="ARBA00022840"/>
    </source>
</evidence>
<feature type="binding site" evidence="10">
    <location>
        <position position="40"/>
    </location>
    <ligand>
        <name>substrate</name>
    </ligand>
</feature>
<dbReference type="InterPro" id="IPR015824">
    <property type="entry name" value="Phosphoglycerate_kinase_N"/>
</dbReference>
<feature type="binding site" evidence="10">
    <location>
        <position position="300"/>
    </location>
    <ligand>
        <name>ATP</name>
        <dbReference type="ChEBI" id="CHEBI:30616"/>
    </ligand>
</feature>
<dbReference type="PROSITE" id="PS00111">
    <property type="entry name" value="PGLYCERATE_KINASE"/>
    <property type="match status" value="1"/>
</dbReference>
<keyword evidence="10" id="KW-0963">Cytoplasm</keyword>
<evidence type="ECO:0000256" key="5">
    <source>
        <dbReference type="ARBA" id="ARBA00022679"/>
    </source>
</evidence>
<gene>
    <name evidence="10" type="primary">pgk</name>
    <name evidence="12" type="ORF">ACFOW8_18620</name>
</gene>
<feature type="binding site" evidence="10">
    <location>
        <position position="212"/>
    </location>
    <ligand>
        <name>ATP</name>
        <dbReference type="ChEBI" id="CHEBI:30616"/>
    </ligand>
</feature>
<feature type="binding site" evidence="10">
    <location>
        <position position="162"/>
    </location>
    <ligand>
        <name>substrate</name>
    </ligand>
</feature>
<reference evidence="13" key="1">
    <citation type="journal article" date="2019" name="Int. J. Syst. Evol. Microbiol.">
        <title>The Global Catalogue of Microorganisms (GCM) 10K type strain sequencing project: providing services to taxonomists for standard genome sequencing and annotation.</title>
        <authorList>
            <consortium name="The Broad Institute Genomics Platform"/>
            <consortium name="The Broad Institute Genome Sequencing Center for Infectious Disease"/>
            <person name="Wu L."/>
            <person name="Ma J."/>
        </authorList>
    </citation>
    <scope>NUCLEOTIDE SEQUENCE [LARGE SCALE GENOMIC DNA]</scope>
    <source>
        <strain evidence="13">CGMCC 4.7204</strain>
    </source>
</reference>
<dbReference type="InterPro" id="IPR001576">
    <property type="entry name" value="Phosphoglycerate_kinase"/>
</dbReference>
<dbReference type="GO" id="GO:0016301">
    <property type="term" value="F:kinase activity"/>
    <property type="evidence" value="ECO:0007669"/>
    <property type="project" value="UniProtKB-KW"/>
</dbReference>
<evidence type="ECO:0000256" key="1">
    <source>
        <dbReference type="ARBA" id="ARBA00000642"/>
    </source>
</evidence>
<dbReference type="CDD" id="cd00318">
    <property type="entry name" value="Phosphoglycerate_kinase"/>
    <property type="match status" value="1"/>
</dbReference>
<evidence type="ECO:0000256" key="7">
    <source>
        <dbReference type="ARBA" id="ARBA00022777"/>
    </source>
</evidence>
<comment type="caution">
    <text evidence="12">The sequence shown here is derived from an EMBL/GenBank/DDBJ whole genome shotgun (WGS) entry which is preliminary data.</text>
</comment>
<protein>
    <recommendedName>
        <fullName evidence="4 10">Phosphoglycerate kinase</fullName>
        <ecNumber evidence="3 10">2.7.2.3</ecNumber>
    </recommendedName>
</protein>
<dbReference type="EC" id="2.7.2.3" evidence="3 10"/>
<keyword evidence="9 10" id="KW-0324">Glycolysis</keyword>
<evidence type="ECO:0000256" key="11">
    <source>
        <dbReference type="RuleBase" id="RU000532"/>
    </source>
</evidence>
<feature type="binding site" evidence="10">
    <location>
        <begin position="24"/>
        <end position="26"/>
    </location>
    <ligand>
        <name>substrate</name>
    </ligand>
</feature>
<evidence type="ECO:0000256" key="3">
    <source>
        <dbReference type="ARBA" id="ARBA00013061"/>
    </source>
</evidence>
<organism evidence="12 13">
    <name type="scientific">Nocardia rhizosphaerae</name>
    <dbReference type="NCBI Taxonomy" id="1691571"/>
    <lineage>
        <taxon>Bacteria</taxon>
        <taxon>Bacillati</taxon>
        <taxon>Actinomycetota</taxon>
        <taxon>Actinomycetes</taxon>
        <taxon>Mycobacteriales</taxon>
        <taxon>Nocardiaceae</taxon>
        <taxon>Nocardia</taxon>
    </lineage>
</organism>
<sequence>MTVKTLQDLLAEGVEGRGVLVRSDLNVPLDDNGQITDPGRIIASVPTLSALVEAGAKVVVMAHLGRPKGEPDAKFSLAPVAAKLAELLGRNVQLAGDVVGYDALSRSEGLTDGDVLLLENVRFDARETSKDDAERAKLAAAYVELVGEDGAFVSDGFGVVHRKQASVYDVAQLLPHYAGTLVAAEVDVLQKLTTDPARPYAVVLGGSKVSDKLAVIEALAPKVDTLVIGGGMCFTFLAAQGVSVGTSLLQEEMIDTCKDLLERFGDVLHLPVDIVAADTFAADADAKTVASTEIPDGWMGLDIGPESVARFAALLTEAKTVFWNGPMGVFEFEKFAAGTRGVAEAIVTATGKGAFTVVGGGDSAAAVRTLGLPDDGFSHISTGGGASLEYLEGKELPGISVLEG</sequence>
<comment type="catalytic activity">
    <reaction evidence="1 10 11">
        <text>(2R)-3-phosphoglycerate + ATP = (2R)-3-phospho-glyceroyl phosphate + ADP</text>
        <dbReference type="Rhea" id="RHEA:14801"/>
        <dbReference type="ChEBI" id="CHEBI:30616"/>
        <dbReference type="ChEBI" id="CHEBI:57604"/>
        <dbReference type="ChEBI" id="CHEBI:58272"/>
        <dbReference type="ChEBI" id="CHEBI:456216"/>
        <dbReference type="EC" id="2.7.2.3"/>
    </reaction>
</comment>
<evidence type="ECO:0000313" key="12">
    <source>
        <dbReference type="EMBL" id="MFC4126954.1"/>
    </source>
</evidence>
<dbReference type="Gene3D" id="3.40.50.1260">
    <property type="entry name" value="Phosphoglycerate kinase, N-terminal domain"/>
    <property type="match status" value="2"/>
</dbReference>
<evidence type="ECO:0000313" key="13">
    <source>
        <dbReference type="Proteomes" id="UP001595767"/>
    </source>
</evidence>
<dbReference type="Proteomes" id="UP001595767">
    <property type="component" value="Unassembled WGS sequence"/>
</dbReference>
<evidence type="ECO:0000256" key="4">
    <source>
        <dbReference type="ARBA" id="ARBA00016471"/>
    </source>
</evidence>
<dbReference type="PRINTS" id="PR00477">
    <property type="entry name" value="PHGLYCKINASE"/>
</dbReference>
<comment type="subunit">
    <text evidence="10">Monomer.</text>
</comment>
<evidence type="ECO:0000256" key="10">
    <source>
        <dbReference type="HAMAP-Rule" id="MF_00145"/>
    </source>
</evidence>
<feature type="binding site" evidence="10">
    <location>
        <begin position="63"/>
        <end position="66"/>
    </location>
    <ligand>
        <name>substrate</name>
    </ligand>
</feature>
<proteinExistence type="inferred from homology"/>
<keyword evidence="5 10" id="KW-0808">Transferase</keyword>
<dbReference type="InterPro" id="IPR015911">
    <property type="entry name" value="Phosphoglycerate_kinase_CS"/>
</dbReference>
<dbReference type="PIRSF" id="PIRSF000724">
    <property type="entry name" value="Pgk"/>
    <property type="match status" value="1"/>
</dbReference>
<dbReference type="HAMAP" id="MF_00145">
    <property type="entry name" value="Phosphoglyc_kinase"/>
    <property type="match status" value="1"/>
</dbReference>
<dbReference type="PANTHER" id="PTHR11406:SF23">
    <property type="entry name" value="PHOSPHOGLYCERATE KINASE 1, CHLOROPLASTIC-RELATED"/>
    <property type="match status" value="1"/>
</dbReference>
<comment type="subcellular location">
    <subcellularLocation>
        <location evidence="10">Cytoplasm</location>
    </subcellularLocation>
</comment>
<evidence type="ECO:0000256" key="9">
    <source>
        <dbReference type="ARBA" id="ARBA00023152"/>
    </source>
</evidence>
<keyword evidence="8 10" id="KW-0067">ATP-binding</keyword>